<accession>A0ABR3QWN3</accession>
<dbReference type="PANTHER" id="PTHR31313:SF81">
    <property type="entry name" value="TY1 ENHANCER ACTIVATOR"/>
    <property type="match status" value="1"/>
</dbReference>
<feature type="compositionally biased region" description="Low complexity" evidence="7">
    <location>
        <begin position="275"/>
        <end position="289"/>
    </location>
</feature>
<evidence type="ECO:0000256" key="3">
    <source>
        <dbReference type="ARBA" id="ARBA00023015"/>
    </source>
</evidence>
<keyword evidence="2" id="KW-0862">Zinc</keyword>
<dbReference type="InterPro" id="IPR051615">
    <property type="entry name" value="Transcr_Regulatory_Elem"/>
</dbReference>
<sequence>MLKSSDIAPTCLEKDFDRLIESQTRTYAYEKTIETEVYEALLQLMDLLEPLCQTTSIGKNTKPSDSYLKIATLDRTLNDWYAELPERLRWTEDNVRTAPSSFYLLHTQYHTALILIHRSFPTQLSVHKSSSRSGLSDLGILSHNLCVNNAIRIAEIISSYRNRYPLQRIFVTGLQHVGTAATALMAEISMLQGAQDSPERERLLDCLSGLSEDMKAMSETYQPAVLMASVVRHFIRGPGEVSTSTTIPSPPPTQKDRTLAIGPELSKNTIPPCFSTSTSRESASASTFADPPALLPRDSATPLSAQPALFDISGGLPSLPSSWFEEMDWEEDSEFLSLMGLKDMHGVSRGIGGGLRIGFE</sequence>
<reference evidence="8 9" key="1">
    <citation type="submission" date="2024-02" db="EMBL/GenBank/DDBJ databases">
        <title>De novo assembly and annotation of 12 fungi associated with fruit tree decline syndrome in Ontario, Canada.</title>
        <authorList>
            <person name="Sulman M."/>
            <person name="Ellouze W."/>
            <person name="Ilyukhin E."/>
        </authorList>
    </citation>
    <scope>NUCLEOTIDE SEQUENCE [LARGE SCALE GENOMIC DNA]</scope>
    <source>
        <strain evidence="8 9">M42-189</strain>
    </source>
</reference>
<evidence type="ECO:0000313" key="9">
    <source>
        <dbReference type="Proteomes" id="UP001521785"/>
    </source>
</evidence>
<evidence type="ECO:0000256" key="7">
    <source>
        <dbReference type="SAM" id="MobiDB-lite"/>
    </source>
</evidence>
<keyword evidence="9" id="KW-1185">Reference proteome</keyword>
<evidence type="ECO:0000256" key="5">
    <source>
        <dbReference type="ARBA" id="ARBA00023163"/>
    </source>
</evidence>
<dbReference type="EMBL" id="JAKJXO020000014">
    <property type="protein sequence ID" value="KAL1596561.1"/>
    <property type="molecule type" value="Genomic_DNA"/>
</dbReference>
<keyword evidence="3" id="KW-0805">Transcription regulation</keyword>
<evidence type="ECO:0000256" key="2">
    <source>
        <dbReference type="ARBA" id="ARBA00022833"/>
    </source>
</evidence>
<keyword evidence="4" id="KW-0238">DNA-binding</keyword>
<name>A0ABR3QWN3_9PLEO</name>
<organism evidence="8 9">
    <name type="scientific">Paraconiothyrium brasiliense</name>
    <dbReference type="NCBI Taxonomy" id="300254"/>
    <lineage>
        <taxon>Eukaryota</taxon>
        <taxon>Fungi</taxon>
        <taxon>Dikarya</taxon>
        <taxon>Ascomycota</taxon>
        <taxon>Pezizomycotina</taxon>
        <taxon>Dothideomycetes</taxon>
        <taxon>Pleosporomycetidae</taxon>
        <taxon>Pleosporales</taxon>
        <taxon>Massarineae</taxon>
        <taxon>Didymosphaeriaceae</taxon>
        <taxon>Paraconiothyrium</taxon>
    </lineage>
</organism>
<keyword evidence="5" id="KW-0804">Transcription</keyword>
<keyword evidence="6" id="KW-0539">Nucleus</keyword>
<dbReference type="Proteomes" id="UP001521785">
    <property type="component" value="Unassembled WGS sequence"/>
</dbReference>
<evidence type="ECO:0000313" key="8">
    <source>
        <dbReference type="EMBL" id="KAL1596561.1"/>
    </source>
</evidence>
<dbReference type="CDD" id="cd12148">
    <property type="entry name" value="fungal_TF_MHR"/>
    <property type="match status" value="1"/>
</dbReference>
<feature type="region of interest" description="Disordered" evidence="7">
    <location>
        <begin position="240"/>
        <end position="300"/>
    </location>
</feature>
<dbReference type="PANTHER" id="PTHR31313">
    <property type="entry name" value="TY1 ENHANCER ACTIVATOR"/>
    <property type="match status" value="1"/>
</dbReference>
<evidence type="ECO:0000256" key="6">
    <source>
        <dbReference type="ARBA" id="ARBA00023242"/>
    </source>
</evidence>
<comment type="caution">
    <text evidence="8">The sequence shown here is derived from an EMBL/GenBank/DDBJ whole genome shotgun (WGS) entry which is preliminary data.</text>
</comment>
<evidence type="ECO:0000256" key="4">
    <source>
        <dbReference type="ARBA" id="ARBA00023125"/>
    </source>
</evidence>
<keyword evidence="1" id="KW-0479">Metal-binding</keyword>
<gene>
    <name evidence="8" type="ORF">SLS60_009209</name>
</gene>
<protein>
    <submittedName>
        <fullName evidence="8">Uncharacterized protein</fullName>
    </submittedName>
</protein>
<proteinExistence type="predicted"/>
<evidence type="ECO:0000256" key="1">
    <source>
        <dbReference type="ARBA" id="ARBA00022723"/>
    </source>
</evidence>